<dbReference type="KEGG" id="aca:ACP_2107"/>
<organism evidence="2 3">
    <name type="scientific">Acidobacterium capsulatum (strain ATCC 51196 / DSM 11244 / BCRC 80197 / JCM 7670 / NBRC 15755 / NCIMB 13165 / 161)</name>
    <dbReference type="NCBI Taxonomy" id="240015"/>
    <lineage>
        <taxon>Bacteria</taxon>
        <taxon>Pseudomonadati</taxon>
        <taxon>Acidobacteriota</taxon>
        <taxon>Terriglobia</taxon>
        <taxon>Terriglobales</taxon>
        <taxon>Acidobacteriaceae</taxon>
        <taxon>Acidobacterium</taxon>
    </lineage>
</organism>
<gene>
    <name evidence="2" type="ordered locus">ACP_2107</name>
</gene>
<dbReference type="InParanoid" id="C1F942"/>
<keyword evidence="3" id="KW-1185">Reference proteome</keyword>
<proteinExistence type="predicted"/>
<dbReference type="AlphaFoldDB" id="C1F942"/>
<dbReference type="HOGENOM" id="CLU_3323402_0_0_0"/>
<evidence type="ECO:0000256" key="1">
    <source>
        <dbReference type="SAM" id="MobiDB-lite"/>
    </source>
</evidence>
<reference evidence="2 3" key="1">
    <citation type="journal article" date="2009" name="Appl. Environ. Microbiol.">
        <title>Three genomes from the phylum Acidobacteria provide insight into the lifestyles of these microorganisms in soils.</title>
        <authorList>
            <person name="Ward N.L."/>
            <person name="Challacombe J.F."/>
            <person name="Janssen P.H."/>
            <person name="Henrissat B."/>
            <person name="Coutinho P.M."/>
            <person name="Wu M."/>
            <person name="Xie G."/>
            <person name="Haft D.H."/>
            <person name="Sait M."/>
            <person name="Badger J."/>
            <person name="Barabote R.D."/>
            <person name="Bradley B."/>
            <person name="Brettin T.S."/>
            <person name="Brinkac L.M."/>
            <person name="Bruce D."/>
            <person name="Creasy T."/>
            <person name="Daugherty S.C."/>
            <person name="Davidsen T.M."/>
            <person name="DeBoy R.T."/>
            <person name="Detter J.C."/>
            <person name="Dodson R.J."/>
            <person name="Durkin A.S."/>
            <person name="Ganapathy A."/>
            <person name="Gwinn-Giglio M."/>
            <person name="Han C.S."/>
            <person name="Khouri H."/>
            <person name="Kiss H."/>
            <person name="Kothari S.P."/>
            <person name="Madupu R."/>
            <person name="Nelson K.E."/>
            <person name="Nelson W.C."/>
            <person name="Paulsen I."/>
            <person name="Penn K."/>
            <person name="Ren Q."/>
            <person name="Rosovitz M.J."/>
            <person name="Selengut J.D."/>
            <person name="Shrivastava S."/>
            <person name="Sullivan S.A."/>
            <person name="Tapia R."/>
            <person name="Thompson L.S."/>
            <person name="Watkins K.L."/>
            <person name="Yang Q."/>
            <person name="Yu C."/>
            <person name="Zafar N."/>
            <person name="Zhou L."/>
            <person name="Kuske C.R."/>
        </authorList>
    </citation>
    <scope>NUCLEOTIDE SEQUENCE [LARGE SCALE GENOMIC DNA]</scope>
    <source>
        <strain evidence="3">ATCC 51196 / DSM 11244 / BCRC 80197 / JCM 7670 / NBRC 15755 / NCIMB 13165 / 161</strain>
    </source>
</reference>
<sequence length="38" mass="4299">MVPTKSLDIYNNDSFLKTQSGGQSTWKSPEAASRCYRM</sequence>
<dbReference type="Proteomes" id="UP000002207">
    <property type="component" value="Chromosome"/>
</dbReference>
<evidence type="ECO:0000313" key="3">
    <source>
        <dbReference type="Proteomes" id="UP000002207"/>
    </source>
</evidence>
<feature type="region of interest" description="Disordered" evidence="1">
    <location>
        <begin position="19"/>
        <end position="38"/>
    </location>
</feature>
<dbReference type="EMBL" id="CP001472">
    <property type="protein sequence ID" value="ACO33240.1"/>
    <property type="molecule type" value="Genomic_DNA"/>
</dbReference>
<evidence type="ECO:0000313" key="2">
    <source>
        <dbReference type="EMBL" id="ACO33240.1"/>
    </source>
</evidence>
<accession>C1F942</accession>
<name>C1F942_ACIC5</name>
<protein>
    <submittedName>
        <fullName evidence="2">Uncharacterized protein</fullName>
    </submittedName>
</protein>